<dbReference type="EMBL" id="LNXT01000009">
    <property type="protein sequence ID" value="KTC74486.1"/>
    <property type="molecule type" value="Genomic_DNA"/>
</dbReference>
<evidence type="ECO:0000313" key="2">
    <source>
        <dbReference type="EMBL" id="KTC74486.1"/>
    </source>
</evidence>
<dbReference type="STRING" id="28083.Lbir_0766"/>
<organism evidence="3 5">
    <name type="scientific">Legionella birminghamensis</name>
    <dbReference type="NCBI Taxonomy" id="28083"/>
    <lineage>
        <taxon>Bacteria</taxon>
        <taxon>Pseudomonadati</taxon>
        <taxon>Pseudomonadota</taxon>
        <taxon>Gammaproteobacteria</taxon>
        <taxon>Legionellales</taxon>
        <taxon>Legionellaceae</taxon>
        <taxon>Legionella</taxon>
    </lineage>
</organism>
<accession>A0A378IKF1</accession>
<dbReference type="PRINTS" id="PR00368">
    <property type="entry name" value="FADPNR"/>
</dbReference>
<proteinExistence type="predicted"/>
<reference evidence="2 4" key="1">
    <citation type="submission" date="2015-11" db="EMBL/GenBank/DDBJ databases">
        <title>Genomic analysis of 38 Legionella species identifies large and diverse effector repertoires.</title>
        <authorList>
            <person name="Burstein D."/>
            <person name="Amaro F."/>
            <person name="Zusman T."/>
            <person name="Lifshitz Z."/>
            <person name="Cohen O."/>
            <person name="Gilbert J.A."/>
            <person name="Pupko T."/>
            <person name="Shuman H.A."/>
            <person name="Segal G."/>
        </authorList>
    </citation>
    <scope>NUCLEOTIDE SEQUENCE [LARGE SCALE GENOMIC DNA]</scope>
    <source>
        <strain evidence="2 4">CDC#1407-AL-14</strain>
    </source>
</reference>
<name>A0A378IKF1_9GAMM</name>
<dbReference type="InterPro" id="IPR023753">
    <property type="entry name" value="FAD/NAD-binding_dom"/>
</dbReference>
<evidence type="ECO:0000259" key="1">
    <source>
        <dbReference type="Pfam" id="PF07992"/>
    </source>
</evidence>
<evidence type="ECO:0000313" key="4">
    <source>
        <dbReference type="Proteomes" id="UP000054735"/>
    </source>
</evidence>
<dbReference type="Pfam" id="PF07992">
    <property type="entry name" value="Pyr_redox_2"/>
    <property type="match status" value="1"/>
</dbReference>
<evidence type="ECO:0000313" key="3">
    <source>
        <dbReference type="EMBL" id="STX32614.1"/>
    </source>
</evidence>
<dbReference type="Proteomes" id="UP000054735">
    <property type="component" value="Unassembled WGS sequence"/>
</dbReference>
<dbReference type="Proteomes" id="UP000255066">
    <property type="component" value="Unassembled WGS sequence"/>
</dbReference>
<dbReference type="AlphaFoldDB" id="A0A378IKF1"/>
<keyword evidence="4" id="KW-1185">Reference proteome</keyword>
<dbReference type="SUPFAM" id="SSF51905">
    <property type="entry name" value="FAD/NAD(P)-binding domain"/>
    <property type="match status" value="1"/>
</dbReference>
<dbReference type="OrthoDB" id="4680340at2"/>
<dbReference type="Gene3D" id="3.50.50.60">
    <property type="entry name" value="FAD/NAD(P)-binding domain"/>
    <property type="match status" value="1"/>
</dbReference>
<evidence type="ECO:0000313" key="5">
    <source>
        <dbReference type="Proteomes" id="UP000255066"/>
    </source>
</evidence>
<dbReference type="PRINTS" id="PR00411">
    <property type="entry name" value="PNDRDTASEI"/>
</dbReference>
<dbReference type="EMBL" id="UGNW01000001">
    <property type="protein sequence ID" value="STX32614.1"/>
    <property type="molecule type" value="Genomic_DNA"/>
</dbReference>
<gene>
    <name evidence="2" type="ORF">Lbir_0766</name>
    <name evidence="3" type="ORF">NCTC12437_02408</name>
</gene>
<dbReference type="PANTHER" id="PTHR38688:SF1">
    <property type="entry name" value="FAD_NAD(P)-BINDING DOMAIN-CONTAINING PROTEIN"/>
    <property type="match status" value="1"/>
</dbReference>
<dbReference type="InterPro" id="IPR053275">
    <property type="entry name" value="Agnestin_monoxygenase"/>
</dbReference>
<dbReference type="InterPro" id="IPR036188">
    <property type="entry name" value="FAD/NAD-bd_sf"/>
</dbReference>
<protein>
    <submittedName>
        <fullName evidence="2">Glutamate synthase subunit beta</fullName>
    </submittedName>
    <submittedName>
        <fullName evidence="3">Pyridine nucleotide-disulphide oxidoreductase</fullName>
    </submittedName>
</protein>
<sequence length="349" mass="39224">MNAEVYQWAVVGAGPAGIAAVGKLIDHGIPGDKILWIDPAFKVGDLGQFWSQVSSNTRVALFVDFLNDVESFRFGEAAAQQFELLKLPLQDTCKLEHIVKPLQWVSDHLQQSTTARKESVKQMNLSGRQWTLTTEENEYKAKNVILATGALPSSLNYPGVDVLPFETAIDKEKLSQTIKKDHCYAVFGSSHSAIIILRHLVELGVEKIINFYRSPCRYAINMGDWILFDNTGLKGQTALWARENIDGKLPSSLSRYIVNEHNLARYLPECHQVIYAVGFEPRKNLVIGDYDHVRYNPHLGIIGPGLFGLGIAYPESKADPYGSVESQVGLWKFMVYLNKILPVWFKYHT</sequence>
<feature type="domain" description="FAD/NAD(P)-binding" evidence="1">
    <location>
        <begin position="7"/>
        <end position="286"/>
    </location>
</feature>
<reference evidence="3 5" key="2">
    <citation type="submission" date="2018-06" db="EMBL/GenBank/DDBJ databases">
        <authorList>
            <consortium name="Pathogen Informatics"/>
            <person name="Doyle S."/>
        </authorList>
    </citation>
    <scope>NUCLEOTIDE SEQUENCE [LARGE SCALE GENOMIC DNA]</scope>
    <source>
        <strain evidence="3 5">NCTC12437</strain>
    </source>
</reference>
<dbReference type="PANTHER" id="PTHR38688">
    <property type="entry name" value="PYR_REDOX_2 DOMAIN-CONTAINING PROTEIN"/>
    <property type="match status" value="1"/>
</dbReference>
<dbReference type="RefSeq" id="WP_058522873.1">
    <property type="nucleotide sequence ID" value="NZ_CAAAHV010000055.1"/>
</dbReference>
<dbReference type="GO" id="GO:0016491">
    <property type="term" value="F:oxidoreductase activity"/>
    <property type="evidence" value="ECO:0007669"/>
    <property type="project" value="InterPro"/>
</dbReference>